<dbReference type="EMBL" id="JAUTWS010000048">
    <property type="protein sequence ID" value="MDO9712485.1"/>
    <property type="molecule type" value="Genomic_DNA"/>
</dbReference>
<evidence type="ECO:0000313" key="1">
    <source>
        <dbReference type="EMBL" id="MDO9712485.1"/>
    </source>
</evidence>
<name>A0ABT9E968_9PROT</name>
<sequence>MPDDVRAIDRACPHTDFVRPTLKSRQHDSCVIMRRVVDLARAGGPLDQDHVALVRELLTGDLAPQARCYGERCPSVHMLGAAIGRNASTVMRKLRHLAQHGYAADDLWHLRRHGGDR</sequence>
<keyword evidence="2" id="KW-1185">Reference proteome</keyword>
<accession>A0ABT9E968</accession>
<proteinExistence type="predicted"/>
<dbReference type="RefSeq" id="WP_305107341.1">
    <property type="nucleotide sequence ID" value="NZ_JAUTWS010000048.1"/>
</dbReference>
<dbReference type="Proteomes" id="UP001243009">
    <property type="component" value="Unassembled WGS sequence"/>
</dbReference>
<evidence type="ECO:0000313" key="2">
    <source>
        <dbReference type="Proteomes" id="UP001243009"/>
    </source>
</evidence>
<gene>
    <name evidence="1" type="ORF">Q7A36_29350</name>
</gene>
<comment type="caution">
    <text evidence="1">The sequence shown here is derived from an EMBL/GenBank/DDBJ whole genome shotgun (WGS) entry which is preliminary data.</text>
</comment>
<organism evidence="1 2">
    <name type="scientific">Paracraurococcus lichenis</name>
    <dbReference type="NCBI Taxonomy" id="3064888"/>
    <lineage>
        <taxon>Bacteria</taxon>
        <taxon>Pseudomonadati</taxon>
        <taxon>Pseudomonadota</taxon>
        <taxon>Alphaproteobacteria</taxon>
        <taxon>Acetobacterales</taxon>
        <taxon>Roseomonadaceae</taxon>
        <taxon>Paracraurococcus</taxon>
    </lineage>
</organism>
<protein>
    <submittedName>
        <fullName evidence="1">Uncharacterized protein</fullName>
    </submittedName>
</protein>
<reference evidence="1 2" key="1">
    <citation type="submission" date="2023-08" db="EMBL/GenBank/DDBJ databases">
        <title>The draft genome sequence of Paracraurococcus sp. LOR1-02.</title>
        <authorList>
            <person name="Kingkaew E."/>
            <person name="Tanasupawat S."/>
        </authorList>
    </citation>
    <scope>NUCLEOTIDE SEQUENCE [LARGE SCALE GENOMIC DNA]</scope>
    <source>
        <strain evidence="1 2">LOR1-02</strain>
    </source>
</reference>